<dbReference type="FunFam" id="3.90.930.12:FF:000003">
    <property type="entry name" value="60S ribosomal protein L9"/>
    <property type="match status" value="1"/>
</dbReference>
<evidence type="ECO:0000256" key="3">
    <source>
        <dbReference type="ARBA" id="ARBA00011133"/>
    </source>
</evidence>
<evidence type="ECO:0000256" key="7">
    <source>
        <dbReference type="ARBA" id="ARBA00023274"/>
    </source>
</evidence>
<evidence type="ECO:0000256" key="2">
    <source>
        <dbReference type="ARBA" id="ARBA00009356"/>
    </source>
</evidence>
<dbReference type="PANTHER" id="PTHR11655:SF46">
    <property type="entry name" value="LARGE RIBOSOMAL SUBUNIT PROTEIN UL6"/>
    <property type="match status" value="1"/>
</dbReference>
<dbReference type="GO" id="GO:0022625">
    <property type="term" value="C:cytosolic large ribosomal subunit"/>
    <property type="evidence" value="ECO:0007669"/>
    <property type="project" value="TreeGrafter"/>
</dbReference>
<reference evidence="12" key="1">
    <citation type="submission" date="2025-08" db="UniProtKB">
        <authorList>
            <consortium name="Ensembl"/>
        </authorList>
    </citation>
    <scope>IDENTIFICATION</scope>
</reference>
<accession>A0A8C2LAL6</accession>
<comment type="subcellular location">
    <subcellularLocation>
        <location evidence="1">Cytoplasm</location>
    </subcellularLocation>
</comment>
<evidence type="ECO:0000256" key="9">
    <source>
        <dbReference type="ARBA" id="ARBA00035246"/>
    </source>
</evidence>
<dbReference type="Pfam" id="PF00347">
    <property type="entry name" value="Ribosomal_L6"/>
    <property type="match status" value="2"/>
</dbReference>
<keyword evidence="6" id="KW-0007">Acetylation</keyword>
<dbReference type="InterPro" id="IPR020040">
    <property type="entry name" value="Ribosomal_uL6_a/b-dom"/>
</dbReference>
<dbReference type="InterPro" id="IPR000702">
    <property type="entry name" value="Ribosomal_uL6-like"/>
</dbReference>
<keyword evidence="7" id="KW-0687">Ribonucleoprotein</keyword>
<keyword evidence="4" id="KW-0963">Cytoplasm</keyword>
<feature type="domain" description="Large ribosomal subunit protein uL6 alpha-beta" evidence="11">
    <location>
        <begin position="95"/>
        <end position="174"/>
    </location>
</feature>
<dbReference type="Proteomes" id="UP000694386">
    <property type="component" value="Unplaced"/>
</dbReference>
<dbReference type="GO" id="GO:0019843">
    <property type="term" value="F:rRNA binding"/>
    <property type="evidence" value="ECO:0007669"/>
    <property type="project" value="InterPro"/>
</dbReference>
<dbReference type="GO" id="GO:0003735">
    <property type="term" value="F:structural constituent of ribosome"/>
    <property type="evidence" value="ECO:0007669"/>
    <property type="project" value="InterPro"/>
</dbReference>
<name>A0A8C2LAL6_CRIGR</name>
<comment type="function">
    <text evidence="8">Component of the large ribosomal subunit. The ribosome is a large ribonucleoprotein complex responsible for the synthesis of proteins in the cell.</text>
</comment>
<proteinExistence type="inferred from homology"/>
<feature type="domain" description="Large ribosomal subunit protein uL6 alpha-beta" evidence="11">
    <location>
        <begin position="20"/>
        <end position="79"/>
    </location>
</feature>
<comment type="subunit">
    <text evidence="3">Component of the large ribosomal subunit.</text>
</comment>
<dbReference type="PROSITE" id="PS00700">
    <property type="entry name" value="RIBOSOMAL_L6_2"/>
    <property type="match status" value="1"/>
</dbReference>
<evidence type="ECO:0000256" key="5">
    <source>
        <dbReference type="ARBA" id="ARBA00022980"/>
    </source>
</evidence>
<dbReference type="FunFam" id="3.90.930.12:FF:000005">
    <property type="entry name" value="60S ribosomal protein L9"/>
    <property type="match status" value="1"/>
</dbReference>
<evidence type="ECO:0000259" key="11">
    <source>
        <dbReference type="Pfam" id="PF00347"/>
    </source>
</evidence>
<dbReference type="InterPro" id="IPR002359">
    <property type="entry name" value="Ribosomal_uL6_CS2"/>
</dbReference>
<dbReference type="GO" id="GO:0002181">
    <property type="term" value="P:cytoplasmic translation"/>
    <property type="evidence" value="ECO:0007669"/>
    <property type="project" value="TreeGrafter"/>
</dbReference>
<dbReference type="PANTHER" id="PTHR11655">
    <property type="entry name" value="60S/50S RIBOSOMAL PROTEIN L6/L9"/>
    <property type="match status" value="1"/>
</dbReference>
<evidence type="ECO:0000256" key="1">
    <source>
        <dbReference type="ARBA" id="ARBA00004496"/>
    </source>
</evidence>
<dbReference type="Gene3D" id="3.90.930.12">
    <property type="entry name" value="Ribosomal protein L6, alpha-beta domain"/>
    <property type="match status" value="2"/>
</dbReference>
<evidence type="ECO:0000256" key="8">
    <source>
        <dbReference type="ARBA" id="ARBA00034092"/>
    </source>
</evidence>
<sequence length="188" mass="21273">LFAPSTARMKTILSNQTVDIPENVDITLKGHTVTVKGPRGILRRDFNHINVELSLLGKKKRLRVDKWWGNRKELSRLSASHWASATKMRSVYAHFPINVVIQENGSLVEIRNFLDEKYIRRVRMRTGVACSVSQAQKDELILEGNDIELVSNSAALIQQATTVKSKDIRKFLDGIYVSEKGTVQQADE</sequence>
<keyword evidence="5" id="KW-0689">Ribosomal protein</keyword>
<evidence type="ECO:0000256" key="10">
    <source>
        <dbReference type="ARBA" id="ARBA00035349"/>
    </source>
</evidence>
<dbReference type="AlphaFoldDB" id="A0A8C2LAL6"/>
<dbReference type="InterPro" id="IPR036789">
    <property type="entry name" value="Ribosomal_uL6-like_a/b-dom_sf"/>
</dbReference>
<comment type="similarity">
    <text evidence="2">Belongs to the universal ribosomal protein uL6 family.</text>
</comment>
<evidence type="ECO:0000313" key="12">
    <source>
        <dbReference type="Ensembl" id="ENSCGRP00001000906.1"/>
    </source>
</evidence>
<evidence type="ECO:0000256" key="4">
    <source>
        <dbReference type="ARBA" id="ARBA00022490"/>
    </source>
</evidence>
<evidence type="ECO:0000313" key="13">
    <source>
        <dbReference type="Proteomes" id="UP000694386"/>
    </source>
</evidence>
<dbReference type="SMR" id="A0A8C2LAL6"/>
<dbReference type="SUPFAM" id="SSF56053">
    <property type="entry name" value="Ribosomal protein L6"/>
    <property type="match status" value="2"/>
</dbReference>
<dbReference type="PIRSF" id="PIRSF002162">
    <property type="entry name" value="Ribosomal_L6"/>
    <property type="match status" value="1"/>
</dbReference>
<reference evidence="12" key="2">
    <citation type="submission" date="2025-09" db="UniProtKB">
        <authorList>
            <consortium name="Ensembl"/>
        </authorList>
    </citation>
    <scope>IDENTIFICATION</scope>
</reference>
<dbReference type="Ensembl" id="ENSCGRT00001000930.1">
    <property type="protein sequence ID" value="ENSCGRP00001000906.1"/>
    <property type="gene ID" value="ENSCGRG00001000697.1"/>
</dbReference>
<protein>
    <recommendedName>
        <fullName evidence="9">Large ribosomal subunit protein uL6</fullName>
    </recommendedName>
    <alternativeName>
        <fullName evidence="10">60S ribosomal protein L9</fullName>
    </alternativeName>
</protein>
<organism evidence="12 13">
    <name type="scientific">Cricetulus griseus</name>
    <name type="common">Chinese hamster</name>
    <name type="synonym">Cricetulus barabensis griseus</name>
    <dbReference type="NCBI Taxonomy" id="10029"/>
    <lineage>
        <taxon>Eukaryota</taxon>
        <taxon>Metazoa</taxon>
        <taxon>Chordata</taxon>
        <taxon>Craniata</taxon>
        <taxon>Vertebrata</taxon>
        <taxon>Euteleostomi</taxon>
        <taxon>Mammalia</taxon>
        <taxon>Eutheria</taxon>
        <taxon>Euarchontoglires</taxon>
        <taxon>Glires</taxon>
        <taxon>Rodentia</taxon>
        <taxon>Myomorpha</taxon>
        <taxon>Muroidea</taxon>
        <taxon>Cricetidae</taxon>
        <taxon>Cricetinae</taxon>
        <taxon>Cricetulus</taxon>
    </lineage>
</organism>
<evidence type="ECO:0000256" key="6">
    <source>
        <dbReference type="ARBA" id="ARBA00022990"/>
    </source>
</evidence>